<evidence type="ECO:0000259" key="6">
    <source>
        <dbReference type="PROSITE" id="PS50977"/>
    </source>
</evidence>
<name>A0A7W7QIY0_9ACTN</name>
<dbReference type="Pfam" id="PF00440">
    <property type="entry name" value="TetR_N"/>
    <property type="match status" value="1"/>
</dbReference>
<keyword evidence="2" id="KW-0805">Transcription regulation</keyword>
<dbReference type="SUPFAM" id="SSF46689">
    <property type="entry name" value="Homeodomain-like"/>
    <property type="match status" value="1"/>
</dbReference>
<keyword evidence="3 5" id="KW-0238">DNA-binding</keyword>
<organism evidence="7 8">
    <name type="scientific">Streptosporangium saharense</name>
    <dbReference type="NCBI Taxonomy" id="1706840"/>
    <lineage>
        <taxon>Bacteria</taxon>
        <taxon>Bacillati</taxon>
        <taxon>Actinomycetota</taxon>
        <taxon>Actinomycetes</taxon>
        <taxon>Streptosporangiales</taxon>
        <taxon>Streptosporangiaceae</taxon>
        <taxon>Streptosporangium</taxon>
    </lineage>
</organism>
<dbReference type="PROSITE" id="PS01081">
    <property type="entry name" value="HTH_TETR_1"/>
    <property type="match status" value="1"/>
</dbReference>
<reference evidence="7 8" key="1">
    <citation type="submission" date="2020-08" db="EMBL/GenBank/DDBJ databases">
        <title>Genomic Encyclopedia of Type Strains, Phase III (KMG-III): the genomes of soil and plant-associated and newly described type strains.</title>
        <authorList>
            <person name="Whitman W."/>
        </authorList>
    </citation>
    <scope>NUCLEOTIDE SEQUENCE [LARGE SCALE GENOMIC DNA]</scope>
    <source>
        <strain evidence="7 8">CECT 8840</strain>
    </source>
</reference>
<dbReference type="Gene3D" id="1.10.10.60">
    <property type="entry name" value="Homeodomain-like"/>
    <property type="match status" value="1"/>
</dbReference>
<protein>
    <submittedName>
        <fullName evidence="7">TetR/AcrR family tetracycline transcriptional repressor</fullName>
    </submittedName>
</protein>
<dbReference type="PANTHER" id="PTHR30055">
    <property type="entry name" value="HTH-TYPE TRANSCRIPTIONAL REGULATOR RUTR"/>
    <property type="match status" value="1"/>
</dbReference>
<dbReference type="RefSeq" id="WP_184713060.1">
    <property type="nucleotide sequence ID" value="NZ_JACHJP010000001.1"/>
</dbReference>
<dbReference type="GO" id="GO:0045892">
    <property type="term" value="P:negative regulation of DNA-templated transcription"/>
    <property type="evidence" value="ECO:0007669"/>
    <property type="project" value="InterPro"/>
</dbReference>
<dbReference type="Proteomes" id="UP000552644">
    <property type="component" value="Unassembled WGS sequence"/>
</dbReference>
<dbReference type="PRINTS" id="PR00400">
    <property type="entry name" value="TETREPRESSOR"/>
</dbReference>
<evidence type="ECO:0000313" key="8">
    <source>
        <dbReference type="Proteomes" id="UP000552644"/>
    </source>
</evidence>
<dbReference type="PRINTS" id="PR00455">
    <property type="entry name" value="HTHTETR"/>
</dbReference>
<keyword evidence="8" id="KW-1185">Reference proteome</keyword>
<feature type="DNA-binding region" description="H-T-H motif" evidence="5">
    <location>
        <begin position="25"/>
        <end position="44"/>
    </location>
</feature>
<evidence type="ECO:0000256" key="3">
    <source>
        <dbReference type="ARBA" id="ARBA00023125"/>
    </source>
</evidence>
<comment type="caution">
    <text evidence="7">The sequence shown here is derived from an EMBL/GenBank/DDBJ whole genome shotgun (WGS) entry which is preliminary data.</text>
</comment>
<evidence type="ECO:0000256" key="1">
    <source>
        <dbReference type="ARBA" id="ARBA00022491"/>
    </source>
</evidence>
<dbReference type="InterPro" id="IPR001647">
    <property type="entry name" value="HTH_TetR"/>
</dbReference>
<evidence type="ECO:0000313" key="7">
    <source>
        <dbReference type="EMBL" id="MBB4914394.1"/>
    </source>
</evidence>
<dbReference type="PROSITE" id="PS50977">
    <property type="entry name" value="HTH_TETR_2"/>
    <property type="match status" value="1"/>
</dbReference>
<keyword evidence="1" id="KW-0678">Repressor</keyword>
<dbReference type="AlphaFoldDB" id="A0A7W7QIY0"/>
<sequence>MKITTEQVARTSLRLLNEVGLDGLTMRLVARELGVQAPALYWHVKNKQELLDVMTGIVLAESTEGLELPGRHTRWDEWLTDRFRRLRRTMLRYRDGARMMAGTHVTDPAIFRMTELALRTMREAGFPLEVAARAFPTLLHYTVGFTIEEQARTGSAYGEADNPYQEGRLAPTLDPERFPLTTQALGGLFDADGDAGFEYGLRIIIDGMRALLRKD</sequence>
<dbReference type="InterPro" id="IPR036271">
    <property type="entry name" value="Tet_transcr_reg_TetR-rel_C_sf"/>
</dbReference>
<dbReference type="InterPro" id="IPR050109">
    <property type="entry name" value="HTH-type_TetR-like_transc_reg"/>
</dbReference>
<dbReference type="PANTHER" id="PTHR30055:SF151">
    <property type="entry name" value="TRANSCRIPTIONAL REGULATORY PROTEIN"/>
    <property type="match status" value="1"/>
</dbReference>
<dbReference type="InterPro" id="IPR003012">
    <property type="entry name" value="Tet_transcr_reg_TetR"/>
</dbReference>
<accession>A0A7W7QIY0</accession>
<dbReference type="EMBL" id="JACHJP010000001">
    <property type="protein sequence ID" value="MBB4914394.1"/>
    <property type="molecule type" value="Genomic_DNA"/>
</dbReference>
<evidence type="ECO:0000256" key="2">
    <source>
        <dbReference type="ARBA" id="ARBA00023015"/>
    </source>
</evidence>
<dbReference type="Pfam" id="PF02909">
    <property type="entry name" value="TetR_C_1"/>
    <property type="match status" value="1"/>
</dbReference>
<dbReference type="InterPro" id="IPR009057">
    <property type="entry name" value="Homeodomain-like_sf"/>
</dbReference>
<dbReference type="InterPro" id="IPR023772">
    <property type="entry name" value="DNA-bd_HTH_TetR-type_CS"/>
</dbReference>
<evidence type="ECO:0000256" key="5">
    <source>
        <dbReference type="PROSITE-ProRule" id="PRU00335"/>
    </source>
</evidence>
<evidence type="ECO:0000256" key="4">
    <source>
        <dbReference type="ARBA" id="ARBA00023163"/>
    </source>
</evidence>
<dbReference type="InterPro" id="IPR004111">
    <property type="entry name" value="Repressor_TetR_C"/>
</dbReference>
<dbReference type="SUPFAM" id="SSF48498">
    <property type="entry name" value="Tetracyclin repressor-like, C-terminal domain"/>
    <property type="match status" value="1"/>
</dbReference>
<gene>
    <name evidence="7" type="ORF">FHS44_001466</name>
</gene>
<proteinExistence type="predicted"/>
<dbReference type="GO" id="GO:0046677">
    <property type="term" value="P:response to antibiotic"/>
    <property type="evidence" value="ECO:0007669"/>
    <property type="project" value="InterPro"/>
</dbReference>
<dbReference type="GO" id="GO:0000976">
    <property type="term" value="F:transcription cis-regulatory region binding"/>
    <property type="evidence" value="ECO:0007669"/>
    <property type="project" value="TreeGrafter"/>
</dbReference>
<keyword evidence="4" id="KW-0804">Transcription</keyword>
<feature type="domain" description="HTH tetR-type" evidence="6">
    <location>
        <begin position="2"/>
        <end position="62"/>
    </location>
</feature>
<dbReference type="Gene3D" id="1.10.357.10">
    <property type="entry name" value="Tetracycline Repressor, domain 2"/>
    <property type="match status" value="1"/>
</dbReference>
<dbReference type="GO" id="GO:0003700">
    <property type="term" value="F:DNA-binding transcription factor activity"/>
    <property type="evidence" value="ECO:0007669"/>
    <property type="project" value="TreeGrafter"/>
</dbReference>